<dbReference type="AlphaFoldDB" id="A0A397Q4M0"/>
<dbReference type="InterPro" id="IPR047959">
    <property type="entry name" value="Transpos_IS5"/>
</dbReference>
<keyword evidence="4" id="KW-0238">DNA-binding</keyword>
<evidence type="ECO:0000313" key="10">
    <source>
        <dbReference type="Proteomes" id="UP000266273"/>
    </source>
</evidence>
<sequence>MRGSDKTSGSLFSYIDLEDRVPAGHPLRVIREIVNDALADLDADFARLYEGRGRASIAPERLLRASLLQAFYSIRSERQLMEQIDYNLLFRWFVGLGIDDPVWDHSTFSKNRDRLLEADVAARFLEAVLRHKKVRRFLSDDHFSSRSRRPAAPVDGTLVEAWASMKSVRAKDGSDEPPDRGAGAQADFHGKARRNDTHESTTDPDARLYRKGPGQPTRLCFMGHALIENRHGLVVAAAVSKAGGAAERNAALAMIETRADRARRITLGADKGYDAKDFVNELRAMAVTPHVARKARHSAIDKRTARHASRSGPSVGGSTSMP</sequence>
<dbReference type="InterPro" id="IPR002559">
    <property type="entry name" value="Transposase_11"/>
</dbReference>
<protein>
    <submittedName>
        <fullName evidence="9">IS4 family transposase</fullName>
    </submittedName>
</protein>
<feature type="region of interest" description="Disordered" evidence="6">
    <location>
        <begin position="168"/>
        <end position="211"/>
    </location>
</feature>
<gene>
    <name evidence="9" type="ORF">BXY53_1146</name>
</gene>
<feature type="compositionally biased region" description="Basic and acidic residues" evidence="6">
    <location>
        <begin position="169"/>
        <end position="179"/>
    </location>
</feature>
<evidence type="ECO:0000259" key="8">
    <source>
        <dbReference type="Pfam" id="PF05598"/>
    </source>
</evidence>
<comment type="similarity">
    <text evidence="2">Belongs to the transposase 11 family.</text>
</comment>
<evidence type="ECO:0000256" key="2">
    <source>
        <dbReference type="ARBA" id="ARBA00010075"/>
    </source>
</evidence>
<dbReference type="GO" id="GO:0006313">
    <property type="term" value="P:DNA transposition"/>
    <property type="evidence" value="ECO:0007669"/>
    <property type="project" value="InterPro"/>
</dbReference>
<dbReference type="PANTHER" id="PTHR35604">
    <property type="entry name" value="TRANSPOSASE INSH FOR INSERTION SEQUENCE ELEMENT IS5A-RELATED"/>
    <property type="match status" value="1"/>
</dbReference>
<keyword evidence="5" id="KW-0233">DNA recombination</keyword>
<proteinExistence type="inferred from homology"/>
<dbReference type="Pfam" id="PF05598">
    <property type="entry name" value="DUF772"/>
    <property type="match status" value="1"/>
</dbReference>
<organism evidence="9 10">
    <name type="scientific">Dichotomicrobium thermohalophilum</name>
    <dbReference type="NCBI Taxonomy" id="933063"/>
    <lineage>
        <taxon>Bacteria</taxon>
        <taxon>Pseudomonadati</taxon>
        <taxon>Pseudomonadota</taxon>
        <taxon>Alphaproteobacteria</taxon>
        <taxon>Hyphomicrobiales</taxon>
        <taxon>Hyphomicrobiaceae</taxon>
        <taxon>Dichotomicrobium</taxon>
    </lineage>
</organism>
<dbReference type="EMBL" id="QXDF01000001">
    <property type="protein sequence ID" value="RIA56052.1"/>
    <property type="molecule type" value="Genomic_DNA"/>
</dbReference>
<dbReference type="Pfam" id="PF01609">
    <property type="entry name" value="DDE_Tnp_1"/>
    <property type="match status" value="1"/>
</dbReference>
<evidence type="ECO:0000259" key="7">
    <source>
        <dbReference type="Pfam" id="PF01609"/>
    </source>
</evidence>
<accession>A0A397Q4M0</accession>
<evidence type="ECO:0000256" key="4">
    <source>
        <dbReference type="ARBA" id="ARBA00023125"/>
    </source>
</evidence>
<dbReference type="NCBIfam" id="NF033581">
    <property type="entry name" value="transpos_IS5_4"/>
    <property type="match status" value="1"/>
</dbReference>
<dbReference type="GO" id="GO:0003677">
    <property type="term" value="F:DNA binding"/>
    <property type="evidence" value="ECO:0007669"/>
    <property type="project" value="UniProtKB-KW"/>
</dbReference>
<reference evidence="9 10" key="1">
    <citation type="submission" date="2018-08" db="EMBL/GenBank/DDBJ databases">
        <title>Genomic Encyclopedia of Archaeal and Bacterial Type Strains, Phase II (KMG-II): from individual species to whole genera.</title>
        <authorList>
            <person name="Goeker M."/>
        </authorList>
    </citation>
    <scope>NUCLEOTIDE SEQUENCE [LARGE SCALE GENOMIC DNA]</scope>
    <source>
        <strain evidence="9 10">DSM 5002</strain>
    </source>
</reference>
<feature type="domain" description="Transposase InsH N-terminal" evidence="8">
    <location>
        <begin position="16"/>
        <end position="114"/>
    </location>
</feature>
<feature type="compositionally biased region" description="Basic and acidic residues" evidence="6">
    <location>
        <begin position="188"/>
        <end position="208"/>
    </location>
</feature>
<dbReference type="InterPro" id="IPR008490">
    <property type="entry name" value="Transposase_InsH_N"/>
</dbReference>
<feature type="region of interest" description="Disordered" evidence="6">
    <location>
        <begin position="293"/>
        <end position="322"/>
    </location>
</feature>
<dbReference type="GO" id="GO:0004803">
    <property type="term" value="F:transposase activity"/>
    <property type="evidence" value="ECO:0007669"/>
    <property type="project" value="InterPro"/>
</dbReference>
<evidence type="ECO:0000256" key="6">
    <source>
        <dbReference type="SAM" id="MobiDB-lite"/>
    </source>
</evidence>
<evidence type="ECO:0000256" key="1">
    <source>
        <dbReference type="ARBA" id="ARBA00003544"/>
    </source>
</evidence>
<evidence type="ECO:0000256" key="5">
    <source>
        <dbReference type="ARBA" id="ARBA00023172"/>
    </source>
</evidence>
<feature type="domain" description="Transposase IS4-like" evidence="7">
    <location>
        <begin position="217"/>
        <end position="296"/>
    </location>
</feature>
<evidence type="ECO:0000313" key="9">
    <source>
        <dbReference type="EMBL" id="RIA56052.1"/>
    </source>
</evidence>
<name>A0A397Q4M0_9HYPH</name>
<comment type="caution">
    <text evidence="9">The sequence shown here is derived from an EMBL/GenBank/DDBJ whole genome shotgun (WGS) entry which is preliminary data.</text>
</comment>
<comment type="function">
    <text evidence="1">Involved in the transposition of the insertion sequence IS5.</text>
</comment>
<keyword evidence="10" id="KW-1185">Reference proteome</keyword>
<dbReference type="PANTHER" id="PTHR35604:SF2">
    <property type="entry name" value="TRANSPOSASE INSH FOR INSERTION SEQUENCE ELEMENT IS5A-RELATED"/>
    <property type="match status" value="1"/>
</dbReference>
<dbReference type="Proteomes" id="UP000266273">
    <property type="component" value="Unassembled WGS sequence"/>
</dbReference>
<keyword evidence="3" id="KW-0815">Transposition</keyword>
<evidence type="ECO:0000256" key="3">
    <source>
        <dbReference type="ARBA" id="ARBA00022578"/>
    </source>
</evidence>